<evidence type="ECO:0000313" key="2">
    <source>
        <dbReference type="Proteomes" id="UP000031364"/>
    </source>
</evidence>
<proteinExistence type="predicted"/>
<comment type="caution">
    <text evidence="1">The sequence shown here is derived from an EMBL/GenBank/DDBJ whole genome shotgun (WGS) entry which is preliminary data.</text>
</comment>
<evidence type="ECO:0008006" key="3">
    <source>
        <dbReference type="Google" id="ProtNLM"/>
    </source>
</evidence>
<dbReference type="Proteomes" id="UP000031364">
    <property type="component" value="Unassembled WGS sequence"/>
</dbReference>
<dbReference type="EMBL" id="JNFP01000051">
    <property type="protein sequence ID" value="KIA61123.1"/>
    <property type="molecule type" value="Genomic_DNA"/>
</dbReference>
<evidence type="ECO:0000313" key="1">
    <source>
        <dbReference type="EMBL" id="KIA61123.1"/>
    </source>
</evidence>
<sequence>MMGAYPVQPIEASAGPLPKAGPFLRVFAGAEKPSTPMLHTAVESLATWRQHYKVRQPGTSGIDRDIQDCLNLAAWMLDKRAKVMVAGGPPPAPDAPFYPHTYGELVGRLADHYVLVELHQDRGPEAIAHYARQLERSSRTLDNVVAEVAAGRLRLRLLPVQ</sequence>
<reference evidence="1 2" key="1">
    <citation type="journal article" date="2014" name="Int. J. Syst. Evol. Microbiol.">
        <title>Nocardia vulneris sp. nov., isolated from wounds of human patients in North America.</title>
        <authorList>
            <person name="Lasker B.A."/>
            <person name="Bell M."/>
            <person name="Klenk H.P."/>
            <person name="Sproer C."/>
            <person name="Schumann C."/>
            <person name="Schumann P."/>
            <person name="Brown J.M."/>
        </authorList>
    </citation>
    <scope>NUCLEOTIDE SEQUENCE [LARGE SCALE GENOMIC DNA]</scope>
    <source>
        <strain evidence="1 2">W9851</strain>
    </source>
</reference>
<name>A0ABR4Z7E4_9NOCA</name>
<gene>
    <name evidence="1" type="ORF">FG87_32860</name>
</gene>
<accession>A0ABR4Z7E4</accession>
<organism evidence="1 2">
    <name type="scientific">Nocardia vulneris</name>
    <dbReference type="NCBI Taxonomy" id="1141657"/>
    <lineage>
        <taxon>Bacteria</taxon>
        <taxon>Bacillati</taxon>
        <taxon>Actinomycetota</taxon>
        <taxon>Actinomycetes</taxon>
        <taxon>Mycobacteriales</taxon>
        <taxon>Nocardiaceae</taxon>
        <taxon>Nocardia</taxon>
    </lineage>
</organism>
<protein>
    <recommendedName>
        <fullName evidence="3">DUF4254 domain-containing protein</fullName>
    </recommendedName>
</protein>
<keyword evidence="2" id="KW-1185">Reference proteome</keyword>